<dbReference type="InterPro" id="IPR040673">
    <property type="entry name" value="CCDC81_HU_dom_2"/>
</dbReference>
<evidence type="ECO:0000313" key="3">
    <source>
        <dbReference type="Proteomes" id="UP000573697"/>
    </source>
</evidence>
<feature type="domain" description="CCDC81 HU" evidence="1">
    <location>
        <begin position="12"/>
        <end position="83"/>
    </location>
</feature>
<evidence type="ECO:0000313" key="2">
    <source>
        <dbReference type="EMBL" id="NWS35871.1"/>
    </source>
</evidence>
<dbReference type="Proteomes" id="UP000573697">
    <property type="component" value="Unassembled WGS sequence"/>
</dbReference>
<sequence length="93" mass="10296">LDGFSTGLSKADELVCAEVALRLHKPKATIMMCIKATLKICEWALSSGQNLDFVFKDIGVLVCRGSHVVMRFFEDLVREVAQSQRLAEGLLQV</sequence>
<gene>
    <name evidence="2" type="primary">Ccdc81_3</name>
    <name evidence="2" type="ORF">POLCAE_R03796</name>
</gene>
<name>A0A7K5ET48_POLCE</name>
<proteinExistence type="predicted"/>
<protein>
    <submittedName>
        <fullName evidence="2">CCD81 protein</fullName>
    </submittedName>
</protein>
<comment type="caution">
    <text evidence="2">The sequence shown here is derived from an EMBL/GenBank/DDBJ whole genome shotgun (WGS) entry which is preliminary data.</text>
</comment>
<feature type="non-terminal residue" evidence="2">
    <location>
        <position position="1"/>
    </location>
</feature>
<dbReference type="EMBL" id="VYXF01012268">
    <property type="protein sequence ID" value="NWS35871.1"/>
    <property type="molecule type" value="Genomic_DNA"/>
</dbReference>
<accession>A0A7K5ET48</accession>
<evidence type="ECO:0000259" key="1">
    <source>
        <dbReference type="Pfam" id="PF18289"/>
    </source>
</evidence>
<dbReference type="Pfam" id="PF18289">
    <property type="entry name" value="HU-CCDC81_euk_2"/>
    <property type="match status" value="1"/>
</dbReference>
<feature type="non-terminal residue" evidence="2">
    <location>
        <position position="93"/>
    </location>
</feature>
<keyword evidence="3" id="KW-1185">Reference proteome</keyword>
<organism evidence="2 3">
    <name type="scientific">Polioptila caerulea</name>
    <name type="common">Blue-grey gnatcatcher</name>
    <dbReference type="NCBI Taxonomy" id="66707"/>
    <lineage>
        <taxon>Eukaryota</taxon>
        <taxon>Metazoa</taxon>
        <taxon>Chordata</taxon>
        <taxon>Craniata</taxon>
        <taxon>Vertebrata</taxon>
        <taxon>Euteleostomi</taxon>
        <taxon>Archelosauria</taxon>
        <taxon>Archosauria</taxon>
        <taxon>Dinosauria</taxon>
        <taxon>Saurischia</taxon>
        <taxon>Theropoda</taxon>
        <taxon>Coelurosauria</taxon>
        <taxon>Aves</taxon>
        <taxon>Neognathae</taxon>
        <taxon>Neoaves</taxon>
        <taxon>Telluraves</taxon>
        <taxon>Australaves</taxon>
        <taxon>Passeriformes</taxon>
        <taxon>Certhiidae</taxon>
        <taxon>Polioptilinae</taxon>
        <taxon>Polioptila</taxon>
    </lineage>
</organism>
<reference evidence="2 3" key="1">
    <citation type="submission" date="2019-09" db="EMBL/GenBank/DDBJ databases">
        <title>Bird 10,000 Genomes (B10K) Project - Family phase.</title>
        <authorList>
            <person name="Zhang G."/>
        </authorList>
    </citation>
    <scope>NUCLEOTIDE SEQUENCE [LARGE SCALE GENOMIC DNA]</scope>
    <source>
        <strain evidence="2">B10K-DU-001-66</strain>
        <tissue evidence="2">Muscle</tissue>
    </source>
</reference>
<dbReference type="AlphaFoldDB" id="A0A7K5ET48"/>